<dbReference type="OrthoDB" id="690068at2759"/>
<evidence type="ECO:0000256" key="1">
    <source>
        <dbReference type="ARBA" id="ARBA00004123"/>
    </source>
</evidence>
<keyword evidence="5" id="KW-0539">Nucleus</keyword>
<evidence type="ECO:0000259" key="7">
    <source>
        <dbReference type="PROSITE" id="PS50888"/>
    </source>
</evidence>
<evidence type="ECO:0000256" key="5">
    <source>
        <dbReference type="ARBA" id="ARBA00023242"/>
    </source>
</evidence>
<dbReference type="GO" id="GO:0003700">
    <property type="term" value="F:DNA-binding transcription factor activity"/>
    <property type="evidence" value="ECO:0007669"/>
    <property type="project" value="InterPro"/>
</dbReference>
<evidence type="ECO:0000256" key="4">
    <source>
        <dbReference type="ARBA" id="ARBA00023163"/>
    </source>
</evidence>
<keyword evidence="9" id="KW-1185">Reference proteome</keyword>
<dbReference type="EMBL" id="KV008727">
    <property type="protein sequence ID" value="KZV30113.1"/>
    <property type="molecule type" value="Genomic_DNA"/>
</dbReference>
<evidence type="ECO:0000256" key="6">
    <source>
        <dbReference type="SAM" id="MobiDB-lite"/>
    </source>
</evidence>
<dbReference type="SMART" id="SM00353">
    <property type="entry name" value="HLH"/>
    <property type="match status" value="1"/>
</dbReference>
<dbReference type="SUPFAM" id="SSF47459">
    <property type="entry name" value="HLH, helix-loop-helix DNA-binding domain"/>
    <property type="match status" value="1"/>
</dbReference>
<dbReference type="PROSITE" id="PS50888">
    <property type="entry name" value="BHLH"/>
    <property type="match status" value="1"/>
</dbReference>
<dbReference type="InterPro" id="IPR011598">
    <property type="entry name" value="bHLH_dom"/>
</dbReference>
<keyword evidence="2" id="KW-0805">Transcription regulation</keyword>
<dbReference type="Proteomes" id="UP000250235">
    <property type="component" value="Unassembled WGS sequence"/>
</dbReference>
<keyword evidence="3" id="KW-0238">DNA-binding</keyword>
<dbReference type="GO" id="GO:0005634">
    <property type="term" value="C:nucleus"/>
    <property type="evidence" value="ECO:0007669"/>
    <property type="project" value="UniProtKB-SubCell"/>
</dbReference>
<gene>
    <name evidence="8" type="ORF">F511_19656</name>
</gene>
<dbReference type="InterPro" id="IPR036638">
    <property type="entry name" value="HLH_DNA-bd_sf"/>
</dbReference>
<accession>A0A2Z7B7F8</accession>
<dbReference type="Pfam" id="PF00010">
    <property type="entry name" value="HLH"/>
    <property type="match status" value="1"/>
</dbReference>
<organism evidence="8 9">
    <name type="scientific">Dorcoceras hygrometricum</name>
    <dbReference type="NCBI Taxonomy" id="472368"/>
    <lineage>
        <taxon>Eukaryota</taxon>
        <taxon>Viridiplantae</taxon>
        <taxon>Streptophyta</taxon>
        <taxon>Embryophyta</taxon>
        <taxon>Tracheophyta</taxon>
        <taxon>Spermatophyta</taxon>
        <taxon>Magnoliopsida</taxon>
        <taxon>eudicotyledons</taxon>
        <taxon>Gunneridae</taxon>
        <taxon>Pentapetalae</taxon>
        <taxon>asterids</taxon>
        <taxon>lamiids</taxon>
        <taxon>Lamiales</taxon>
        <taxon>Gesneriaceae</taxon>
        <taxon>Didymocarpoideae</taxon>
        <taxon>Trichosporeae</taxon>
        <taxon>Loxocarpinae</taxon>
        <taxon>Dorcoceras</taxon>
    </lineage>
</organism>
<evidence type="ECO:0000313" key="9">
    <source>
        <dbReference type="Proteomes" id="UP000250235"/>
    </source>
</evidence>
<dbReference type="GO" id="GO:0046983">
    <property type="term" value="F:protein dimerization activity"/>
    <property type="evidence" value="ECO:0007669"/>
    <property type="project" value="InterPro"/>
</dbReference>
<dbReference type="PANTHER" id="PTHR45844">
    <property type="entry name" value="TRANSCRIPTION FACTOR BHLH30"/>
    <property type="match status" value="1"/>
</dbReference>
<sequence length="279" mass="30809">MFSVNPANFYDHLGNCSGSYDSILQRVPLSSSPPLTEDNRLNELDHSPDSTEEAKAAAASNSHKEAERRRRKRINGHIATLKAILPNVHKTDKASLLGEAVRRVKELRQAATEEYSTPIDDQTNDEAAIFPTETDELRARDDARLDPGPELGDQTNDEAAIFPTETDELRVCPCEGDSGLIKATLCCEDRPEMMLDLIQALNSVKAKVMRAEMCTVGGRTRNILWVELVSSNVGSERDLGLGKLRQVLKTVVDKSTLLAGSGQFLPGSKRHRLWKMDAL</sequence>
<evidence type="ECO:0000313" key="8">
    <source>
        <dbReference type="EMBL" id="KZV30113.1"/>
    </source>
</evidence>
<dbReference type="PANTHER" id="PTHR45844:SF16">
    <property type="entry name" value="TRANSCRIPTION FACTOR BHLH30-LIKE"/>
    <property type="match status" value="1"/>
</dbReference>
<name>A0A2Z7B7F8_9LAMI</name>
<feature type="compositionally biased region" description="Basic and acidic residues" evidence="6">
    <location>
        <begin position="37"/>
        <end position="55"/>
    </location>
</feature>
<feature type="domain" description="BHLH" evidence="7">
    <location>
        <begin position="58"/>
        <end position="107"/>
    </location>
</feature>
<dbReference type="Gene3D" id="4.10.280.10">
    <property type="entry name" value="Helix-loop-helix DNA-binding domain"/>
    <property type="match status" value="1"/>
</dbReference>
<evidence type="ECO:0000256" key="3">
    <source>
        <dbReference type="ARBA" id="ARBA00023125"/>
    </source>
</evidence>
<proteinExistence type="predicted"/>
<dbReference type="AlphaFoldDB" id="A0A2Z7B7F8"/>
<dbReference type="GO" id="GO:0003677">
    <property type="term" value="F:DNA binding"/>
    <property type="evidence" value="ECO:0007669"/>
    <property type="project" value="UniProtKB-KW"/>
</dbReference>
<protein>
    <recommendedName>
        <fullName evidence="7">BHLH domain-containing protein</fullName>
    </recommendedName>
</protein>
<dbReference type="InterPro" id="IPR045847">
    <property type="entry name" value="AIG1-like"/>
</dbReference>
<keyword evidence="4" id="KW-0804">Transcription</keyword>
<evidence type="ECO:0000256" key="2">
    <source>
        <dbReference type="ARBA" id="ARBA00023015"/>
    </source>
</evidence>
<reference evidence="8 9" key="1">
    <citation type="journal article" date="2015" name="Proc. Natl. Acad. Sci. U.S.A.">
        <title>The resurrection genome of Boea hygrometrica: A blueprint for survival of dehydration.</title>
        <authorList>
            <person name="Xiao L."/>
            <person name="Yang G."/>
            <person name="Zhang L."/>
            <person name="Yang X."/>
            <person name="Zhao S."/>
            <person name="Ji Z."/>
            <person name="Zhou Q."/>
            <person name="Hu M."/>
            <person name="Wang Y."/>
            <person name="Chen M."/>
            <person name="Xu Y."/>
            <person name="Jin H."/>
            <person name="Xiao X."/>
            <person name="Hu G."/>
            <person name="Bao F."/>
            <person name="Hu Y."/>
            <person name="Wan P."/>
            <person name="Li L."/>
            <person name="Deng X."/>
            <person name="Kuang T."/>
            <person name="Xiang C."/>
            <person name="Zhu J.K."/>
            <person name="Oliver M.J."/>
            <person name="He Y."/>
        </authorList>
    </citation>
    <scope>NUCLEOTIDE SEQUENCE [LARGE SCALE GENOMIC DNA]</scope>
    <source>
        <strain evidence="9">cv. XS01</strain>
    </source>
</reference>
<feature type="region of interest" description="Disordered" evidence="6">
    <location>
        <begin position="28"/>
        <end position="71"/>
    </location>
</feature>
<comment type="subcellular location">
    <subcellularLocation>
        <location evidence="1">Nucleus</location>
    </subcellularLocation>
</comment>